<sequence>MGMRSGCLFTCSRMNLSVASQSAGFIVGYVVSQFGMRSMSSRSVIFARTSSLSLPRYR</sequence>
<organism evidence="1 2">
    <name type="scientific">Ostreococcus tauri</name>
    <name type="common">Marine green alga</name>
    <dbReference type="NCBI Taxonomy" id="70448"/>
    <lineage>
        <taxon>Eukaryota</taxon>
        <taxon>Viridiplantae</taxon>
        <taxon>Chlorophyta</taxon>
        <taxon>Mamiellophyceae</taxon>
        <taxon>Mamiellales</taxon>
        <taxon>Bathycoccaceae</taxon>
        <taxon>Ostreococcus</taxon>
    </lineage>
</organism>
<dbReference type="RefSeq" id="XP_022840278.1">
    <property type="nucleotide sequence ID" value="XM_022984973.1"/>
</dbReference>
<dbReference type="EMBL" id="CAID01000016">
    <property type="protein sequence ID" value="CEG00248.1"/>
    <property type="molecule type" value="Genomic_DNA"/>
</dbReference>
<dbReference type="InParanoid" id="A0A096P8H3"/>
<dbReference type="AlphaFoldDB" id="A0A096P8H3"/>
<reference evidence="2" key="1">
    <citation type="journal article" date="2006" name="Proc. Natl. Acad. Sci. U.S.A.">
        <title>Genome analysis of the smallest free-living eukaryote Ostreococcus tauri unveils many unique features.</title>
        <authorList>
            <person name="Derelle E."/>
            <person name="Ferraz C."/>
            <person name="Rombauts S."/>
            <person name="Rouze P."/>
            <person name="Worden A.Z."/>
            <person name="Robbens S."/>
            <person name="Partensky F."/>
            <person name="Degroeve S."/>
            <person name="Echeynie S."/>
            <person name="Cooke R."/>
            <person name="Saeys Y."/>
            <person name="Wuyts J."/>
            <person name="Jabbari K."/>
            <person name="Bowler C."/>
            <person name="Panaud O."/>
            <person name="Piegu B."/>
            <person name="Ball S.G."/>
            <person name="Ral J.-P."/>
            <person name="Bouget F.-Y."/>
            <person name="Piganeau G."/>
            <person name="De Baets B."/>
            <person name="Picard A."/>
            <person name="Delseny M."/>
            <person name="Demaille J."/>
            <person name="Van de Peer Y."/>
            <person name="Moreau H."/>
        </authorList>
    </citation>
    <scope>NUCLEOTIDE SEQUENCE [LARGE SCALE GENOMIC DNA]</scope>
    <source>
        <strain evidence="2">OTTH 0595 / CCAP 157/2 / RCC745</strain>
    </source>
</reference>
<comment type="caution">
    <text evidence="1">The sequence shown here is derived from an EMBL/GenBank/DDBJ whole genome shotgun (WGS) entry which is preliminary data.</text>
</comment>
<accession>A0A096P8H3</accession>
<name>A0A096P8H3_OSTTA</name>
<reference evidence="1 2" key="2">
    <citation type="journal article" date="2014" name="BMC Genomics">
        <title>An improved genome of the model marine alga Ostreococcus tauri unfolds by assessing Illumina de novo assemblies.</title>
        <authorList>
            <person name="Blanc-Mathieu R."/>
            <person name="Verhelst B."/>
            <person name="Derelle E."/>
            <person name="Rombauts S."/>
            <person name="Bouget F.Y."/>
            <person name="Carre I."/>
            <person name="Chateau A."/>
            <person name="Eyre-Walker A."/>
            <person name="Grimsley N."/>
            <person name="Moreau H."/>
            <person name="Piegu B."/>
            <person name="Rivals E."/>
            <person name="Schackwitz W."/>
            <person name="Van de Peer Y."/>
            <person name="Piganeau G."/>
        </authorList>
    </citation>
    <scope>NUCLEOTIDE SEQUENCE [LARGE SCALE GENOMIC DNA]</scope>
    <source>
        <strain evidence="2">OTTH 0595 / CCAP 157/2 / RCC745</strain>
    </source>
</reference>
<evidence type="ECO:0000313" key="2">
    <source>
        <dbReference type="Proteomes" id="UP000009170"/>
    </source>
</evidence>
<proteinExistence type="predicted"/>
<dbReference type="Proteomes" id="UP000009170">
    <property type="component" value="Unassembled WGS sequence"/>
</dbReference>
<keyword evidence="2" id="KW-1185">Reference proteome</keyword>
<protein>
    <submittedName>
        <fullName evidence="1">Unnamed product</fullName>
    </submittedName>
</protein>
<gene>
    <name evidence="1" type="ORF">OT_ostta16g00120</name>
</gene>
<evidence type="ECO:0000313" key="1">
    <source>
        <dbReference type="EMBL" id="CEG00248.1"/>
    </source>
</evidence>
<dbReference type="KEGG" id="ota:OT_ostta16g00120"/>
<dbReference type="GeneID" id="34946458"/>